<accession>A0A8D3X1J2</accession>
<feature type="transmembrane region" description="Helical" evidence="1">
    <location>
        <begin position="16"/>
        <end position="34"/>
    </location>
</feature>
<dbReference type="EMBL" id="CP003017">
    <property type="protein sequence ID" value="AEN90027.1"/>
    <property type="molecule type" value="Genomic_DNA"/>
</dbReference>
<evidence type="ECO:0000256" key="1">
    <source>
        <dbReference type="SAM" id="Phobius"/>
    </source>
</evidence>
<gene>
    <name evidence="2" type="ORF">BMWSH_3145</name>
</gene>
<name>A0A8D3X1J2_PRIMW</name>
<organism evidence="2 3">
    <name type="scientific">Priestia megaterium (strain WSH-002)</name>
    <name type="common">Bacillus megaterium</name>
    <dbReference type="NCBI Taxonomy" id="1006007"/>
    <lineage>
        <taxon>Bacteria</taxon>
        <taxon>Bacillati</taxon>
        <taxon>Bacillota</taxon>
        <taxon>Bacilli</taxon>
        <taxon>Bacillales</taxon>
        <taxon>Bacillaceae</taxon>
        <taxon>Priestia</taxon>
    </lineage>
</organism>
<evidence type="ECO:0000313" key="3">
    <source>
        <dbReference type="Proteomes" id="UP000001283"/>
    </source>
</evidence>
<feature type="transmembrane region" description="Helical" evidence="1">
    <location>
        <begin position="106"/>
        <end position="123"/>
    </location>
</feature>
<keyword evidence="1" id="KW-0812">Transmembrane</keyword>
<reference evidence="2 3" key="1">
    <citation type="journal article" date="2011" name="J. Bacteriol.">
        <title>Complete genome sequence of the industrial strain Bacillus megaterium WSH-002.</title>
        <authorList>
            <person name="Liu L."/>
            <person name="Li Y."/>
            <person name="Zhang J."/>
            <person name="Zou W."/>
            <person name="Zhou Z."/>
            <person name="Liu J."/>
            <person name="Li X."/>
            <person name="Wang L."/>
            <person name="Chen J."/>
        </authorList>
    </citation>
    <scope>NUCLEOTIDE SEQUENCE [LARGE SCALE GENOMIC DNA]</scope>
    <source>
        <strain evidence="2 3">WSH-002</strain>
    </source>
</reference>
<feature type="transmembrane region" description="Helical" evidence="1">
    <location>
        <begin position="43"/>
        <end position="61"/>
    </location>
</feature>
<evidence type="ECO:0000313" key="2">
    <source>
        <dbReference type="EMBL" id="AEN90027.1"/>
    </source>
</evidence>
<feature type="transmembrane region" description="Helical" evidence="1">
    <location>
        <begin position="135"/>
        <end position="157"/>
    </location>
</feature>
<keyword evidence="1" id="KW-1133">Transmembrane helix</keyword>
<sequence length="178" mass="20675">MLEQAIQHLDLSAHGLWFPITVSLCLFILAFVLFKRQLTWRDFYITFSAVGFVGWLCDVIITRVFNVIDLGDPKVTGLGDIVSYTFIPPSLSILFLTYLTAKNKWVLALLFCAGSLLIEYGMIKSGYMHLNGWFFIYSIVVYFLVYAFVLPWHMAFIKQKKRMLINIRFFTMRLLSIC</sequence>
<dbReference type="Proteomes" id="UP000001283">
    <property type="component" value="Chromosome"/>
</dbReference>
<dbReference type="KEGG" id="bmh:BMWSH_3145"/>
<protein>
    <submittedName>
        <fullName evidence="2">Uncharacterized protein</fullName>
    </submittedName>
</protein>
<keyword evidence="1" id="KW-0472">Membrane</keyword>
<dbReference type="AlphaFoldDB" id="A0A8D3X1J2"/>
<dbReference type="RefSeq" id="WP_014460342.1">
    <property type="nucleotide sequence ID" value="NC_017138.1"/>
</dbReference>
<feature type="transmembrane region" description="Helical" evidence="1">
    <location>
        <begin position="81"/>
        <end position="99"/>
    </location>
</feature>
<proteinExistence type="predicted"/>